<keyword evidence="12 14" id="KW-0807">Transducer</keyword>
<feature type="domain" description="G-protein coupled receptors family 1 profile" evidence="16">
    <location>
        <begin position="42"/>
        <end position="298"/>
    </location>
</feature>
<dbReference type="PROSITE" id="PS00237">
    <property type="entry name" value="G_PROTEIN_RECEP_F1_1"/>
    <property type="match status" value="1"/>
</dbReference>
<evidence type="ECO:0000256" key="4">
    <source>
        <dbReference type="ARBA" id="ARBA00022553"/>
    </source>
</evidence>
<evidence type="ECO:0000256" key="12">
    <source>
        <dbReference type="ARBA" id="ARBA00023224"/>
    </source>
</evidence>
<dbReference type="PANTHER" id="PTHR24225:SF72">
    <property type="entry name" value="G-PROTEIN COUPLED RECEPTORS FAMILY 1 PROFILE DOMAIN-CONTAINING PROTEIN-RELATED"/>
    <property type="match status" value="1"/>
</dbReference>
<feature type="transmembrane region" description="Helical" evidence="15">
    <location>
        <begin position="103"/>
        <end position="128"/>
    </location>
</feature>
<evidence type="ECO:0000256" key="8">
    <source>
        <dbReference type="ARBA" id="ARBA00023136"/>
    </source>
</evidence>
<dbReference type="GO" id="GO:0007204">
    <property type="term" value="P:positive regulation of cytosolic calcium ion concentration"/>
    <property type="evidence" value="ECO:0007669"/>
    <property type="project" value="TreeGrafter"/>
</dbReference>
<keyword evidence="11" id="KW-0325">Glycoprotein</keyword>
<keyword evidence="18" id="KW-1185">Reference proteome</keyword>
<comment type="subcellular location">
    <subcellularLocation>
        <location evidence="1">Cell membrane</location>
        <topology evidence="1">Multi-pass membrane protein</topology>
    </subcellularLocation>
</comment>
<reference evidence="17" key="2">
    <citation type="submission" date="2025-09" db="UniProtKB">
        <authorList>
            <consortium name="Ensembl"/>
        </authorList>
    </citation>
    <scope>IDENTIFICATION</scope>
</reference>
<organism evidence="17 18">
    <name type="scientific">Erpetoichthys calabaricus</name>
    <name type="common">Rope fish</name>
    <name type="synonym">Calamoichthys calabaricus</name>
    <dbReference type="NCBI Taxonomy" id="27687"/>
    <lineage>
        <taxon>Eukaryota</taxon>
        <taxon>Metazoa</taxon>
        <taxon>Chordata</taxon>
        <taxon>Craniata</taxon>
        <taxon>Vertebrata</taxon>
        <taxon>Euteleostomi</taxon>
        <taxon>Actinopterygii</taxon>
        <taxon>Polypteriformes</taxon>
        <taxon>Polypteridae</taxon>
        <taxon>Erpetoichthys</taxon>
    </lineage>
</organism>
<keyword evidence="8 15" id="KW-0472">Membrane</keyword>
<dbReference type="Pfam" id="PF00001">
    <property type="entry name" value="7tm_1"/>
    <property type="match status" value="1"/>
</dbReference>
<dbReference type="Ensembl" id="ENSECRT00000031949.1">
    <property type="protein sequence ID" value="ENSECRP00000031286.1"/>
    <property type="gene ID" value="ENSECRG00000021207.1"/>
</dbReference>
<evidence type="ECO:0000256" key="6">
    <source>
        <dbReference type="ARBA" id="ARBA00022989"/>
    </source>
</evidence>
<protein>
    <submittedName>
        <fullName evidence="17">Prostaglandin D2 receptor 2</fullName>
    </submittedName>
</protein>
<dbReference type="GO" id="GO:0007200">
    <property type="term" value="P:phospholipase C-activating G protein-coupled receptor signaling pathway"/>
    <property type="evidence" value="ECO:0007669"/>
    <property type="project" value="TreeGrafter"/>
</dbReference>
<dbReference type="OrthoDB" id="10008828at2759"/>
<dbReference type="InterPro" id="IPR000826">
    <property type="entry name" value="Formyl_rcpt-rel"/>
</dbReference>
<keyword evidence="4" id="KW-0597">Phosphoprotein</keyword>
<dbReference type="PANTHER" id="PTHR24225">
    <property type="entry name" value="CHEMOTACTIC RECEPTOR"/>
    <property type="match status" value="1"/>
</dbReference>
<evidence type="ECO:0000256" key="14">
    <source>
        <dbReference type="RuleBase" id="RU000688"/>
    </source>
</evidence>
<evidence type="ECO:0000256" key="7">
    <source>
        <dbReference type="ARBA" id="ARBA00023040"/>
    </source>
</evidence>
<keyword evidence="9" id="KW-1015">Disulfide bond</keyword>
<sequence>MEDKGRYCPAIEVMINDSYNSSQINYLFVSIHGILSVFGILENALIVWVIGFRVRRSVVSIWILNLAASDLLATVSLPFFTVFMAQGQTWPLGRVFCKIHSSIFFLNMYVSGFLLSAVSLDRCILVVYPAWSQNHRNVQLASRVCFIIWALAIINIIPFFIFRDTINRRDGRIMCYYNYILYSSPDDDLDFLCRLRHVMLAFIKFIISFFIPLLVIICSYTIVSLNIKKRGRKPTSRFFRLIVCVIISFVLFWLPYHIFSILESFLSYNSKLYKVVERILQLVSTLTFMNCIINPFLYVFSCPDFTAKIRQSLSTVMETVLMDETEIYQRRSTTHSSISSSDVFTRSYKFHWKKSRNSGKFKQGGEELPVVF</sequence>
<evidence type="ECO:0000256" key="15">
    <source>
        <dbReference type="SAM" id="Phobius"/>
    </source>
</evidence>
<evidence type="ECO:0000256" key="9">
    <source>
        <dbReference type="ARBA" id="ARBA00023157"/>
    </source>
</evidence>
<keyword evidence="2" id="KW-1003">Cell membrane</keyword>
<evidence type="ECO:0000256" key="3">
    <source>
        <dbReference type="ARBA" id="ARBA00022500"/>
    </source>
</evidence>
<evidence type="ECO:0000259" key="16">
    <source>
        <dbReference type="PROSITE" id="PS50262"/>
    </source>
</evidence>
<dbReference type="GO" id="GO:0006954">
    <property type="term" value="P:inflammatory response"/>
    <property type="evidence" value="ECO:0007669"/>
    <property type="project" value="TreeGrafter"/>
</dbReference>
<gene>
    <name evidence="17" type="primary">PTGDR2</name>
</gene>
<comment type="similarity">
    <text evidence="13">Belongs to the chemokine-like receptor (CMKLR) family.</text>
</comment>
<dbReference type="Gene3D" id="1.20.1070.10">
    <property type="entry name" value="Rhodopsin 7-helix transmembrane proteins"/>
    <property type="match status" value="1"/>
</dbReference>
<proteinExistence type="inferred from homology"/>
<dbReference type="Proteomes" id="UP000694620">
    <property type="component" value="Unassembled WGS sequence"/>
</dbReference>
<dbReference type="GO" id="GO:0004875">
    <property type="term" value="F:complement receptor activity"/>
    <property type="evidence" value="ECO:0007669"/>
    <property type="project" value="TreeGrafter"/>
</dbReference>
<evidence type="ECO:0000256" key="11">
    <source>
        <dbReference type="ARBA" id="ARBA00023180"/>
    </source>
</evidence>
<evidence type="ECO:0000256" key="13">
    <source>
        <dbReference type="ARBA" id="ARBA00025736"/>
    </source>
</evidence>
<dbReference type="PRINTS" id="PR00237">
    <property type="entry name" value="GPCRRHODOPSN"/>
</dbReference>
<keyword evidence="5 14" id="KW-0812">Transmembrane</keyword>
<dbReference type="InterPro" id="IPR017452">
    <property type="entry name" value="GPCR_Rhodpsn_7TM"/>
</dbReference>
<evidence type="ECO:0000256" key="1">
    <source>
        <dbReference type="ARBA" id="ARBA00004651"/>
    </source>
</evidence>
<accession>A0A8C4THE7</accession>
<dbReference type="PROSITE" id="PS50262">
    <property type="entry name" value="G_PROTEIN_RECEP_F1_2"/>
    <property type="match status" value="1"/>
</dbReference>
<keyword evidence="3" id="KW-0145">Chemotaxis</keyword>
<comment type="similarity">
    <text evidence="14">Belongs to the G-protein coupled receptor 1 family.</text>
</comment>
<feature type="transmembrane region" description="Helical" evidence="15">
    <location>
        <begin position="198"/>
        <end position="226"/>
    </location>
</feature>
<feature type="transmembrane region" description="Helical" evidence="15">
    <location>
        <begin position="140"/>
        <end position="162"/>
    </location>
</feature>
<dbReference type="GO" id="GO:0006935">
    <property type="term" value="P:chemotaxis"/>
    <property type="evidence" value="ECO:0007669"/>
    <property type="project" value="UniProtKB-KW"/>
</dbReference>
<evidence type="ECO:0000256" key="5">
    <source>
        <dbReference type="ARBA" id="ARBA00022692"/>
    </source>
</evidence>
<evidence type="ECO:0000256" key="2">
    <source>
        <dbReference type="ARBA" id="ARBA00022475"/>
    </source>
</evidence>
<dbReference type="FunFam" id="1.20.1070.10:FF:000034">
    <property type="entry name" value="G-protein coupled receptor 1"/>
    <property type="match status" value="1"/>
</dbReference>
<dbReference type="SUPFAM" id="SSF81321">
    <property type="entry name" value="Family A G protein-coupled receptor-like"/>
    <property type="match status" value="1"/>
</dbReference>
<reference evidence="17" key="1">
    <citation type="submission" date="2025-08" db="UniProtKB">
        <authorList>
            <consortium name="Ensembl"/>
        </authorList>
    </citation>
    <scope>IDENTIFICATION</scope>
</reference>
<feature type="transmembrane region" description="Helical" evidence="15">
    <location>
        <begin position="238"/>
        <end position="259"/>
    </location>
</feature>
<evidence type="ECO:0000313" key="18">
    <source>
        <dbReference type="Proteomes" id="UP000694620"/>
    </source>
</evidence>
<dbReference type="GO" id="GO:0005886">
    <property type="term" value="C:plasma membrane"/>
    <property type="evidence" value="ECO:0007669"/>
    <property type="project" value="UniProtKB-SubCell"/>
</dbReference>
<dbReference type="PRINTS" id="PR00526">
    <property type="entry name" value="FMETLEUPHER"/>
</dbReference>
<dbReference type="GO" id="GO:0004953">
    <property type="term" value="F:icosanoid receptor activity"/>
    <property type="evidence" value="ECO:0007669"/>
    <property type="project" value="UniProtKB-ARBA"/>
</dbReference>
<evidence type="ECO:0000256" key="10">
    <source>
        <dbReference type="ARBA" id="ARBA00023170"/>
    </source>
</evidence>
<feature type="transmembrane region" description="Helical" evidence="15">
    <location>
        <begin position="279"/>
        <end position="300"/>
    </location>
</feature>
<dbReference type="GeneTree" id="ENSGT00940000162009"/>
<name>A0A8C4THE7_ERPCA</name>
<keyword evidence="6 15" id="KW-1133">Transmembrane helix</keyword>
<evidence type="ECO:0000313" key="17">
    <source>
        <dbReference type="Ensembl" id="ENSECRP00000031286.1"/>
    </source>
</evidence>
<dbReference type="AlphaFoldDB" id="A0A8C4THE7"/>
<feature type="transmembrane region" description="Helical" evidence="15">
    <location>
        <begin position="26"/>
        <end position="50"/>
    </location>
</feature>
<keyword evidence="10 14" id="KW-0675">Receptor</keyword>
<dbReference type="InterPro" id="IPR000276">
    <property type="entry name" value="GPCR_Rhodpsn"/>
</dbReference>
<keyword evidence="7 14" id="KW-0297">G-protein coupled receptor</keyword>
<feature type="transmembrane region" description="Helical" evidence="15">
    <location>
        <begin position="62"/>
        <end position="83"/>
    </location>
</feature>